<keyword evidence="2" id="KW-1185">Reference proteome</keyword>
<dbReference type="Pfam" id="PF03087">
    <property type="entry name" value="BPS1"/>
    <property type="match status" value="1"/>
</dbReference>
<proteinExistence type="predicted"/>
<dbReference type="AlphaFoldDB" id="A0A2Z7ALV6"/>
<protein>
    <submittedName>
        <fullName evidence="1">Uncharacterized protein</fullName>
    </submittedName>
</protein>
<evidence type="ECO:0000313" key="1">
    <source>
        <dbReference type="EMBL" id="KZV20094.1"/>
    </source>
</evidence>
<dbReference type="PANTHER" id="PTHR33070:SF129">
    <property type="entry name" value="DUF241 DOMAIN PROTEIN"/>
    <property type="match status" value="1"/>
</dbReference>
<dbReference type="PANTHER" id="PTHR33070">
    <property type="entry name" value="OS06G0725500 PROTEIN"/>
    <property type="match status" value="1"/>
</dbReference>
<dbReference type="Proteomes" id="UP000250235">
    <property type="component" value="Unassembled WGS sequence"/>
</dbReference>
<evidence type="ECO:0000313" key="2">
    <source>
        <dbReference type="Proteomes" id="UP000250235"/>
    </source>
</evidence>
<reference evidence="1 2" key="1">
    <citation type="journal article" date="2015" name="Proc. Natl. Acad. Sci. U.S.A.">
        <title>The resurrection genome of Boea hygrometrica: A blueprint for survival of dehydration.</title>
        <authorList>
            <person name="Xiao L."/>
            <person name="Yang G."/>
            <person name="Zhang L."/>
            <person name="Yang X."/>
            <person name="Zhao S."/>
            <person name="Ji Z."/>
            <person name="Zhou Q."/>
            <person name="Hu M."/>
            <person name="Wang Y."/>
            <person name="Chen M."/>
            <person name="Xu Y."/>
            <person name="Jin H."/>
            <person name="Xiao X."/>
            <person name="Hu G."/>
            <person name="Bao F."/>
            <person name="Hu Y."/>
            <person name="Wan P."/>
            <person name="Li L."/>
            <person name="Deng X."/>
            <person name="Kuang T."/>
            <person name="Xiang C."/>
            <person name="Zhu J.K."/>
            <person name="Oliver M.J."/>
            <person name="He Y."/>
        </authorList>
    </citation>
    <scope>NUCLEOTIDE SEQUENCE [LARGE SCALE GENOMIC DNA]</scope>
    <source>
        <strain evidence="2">cv. XS01</strain>
    </source>
</reference>
<dbReference type="InterPro" id="IPR004320">
    <property type="entry name" value="BPS1_pln"/>
</dbReference>
<name>A0A2Z7ALV6_9LAMI</name>
<dbReference type="GO" id="GO:0048364">
    <property type="term" value="P:root development"/>
    <property type="evidence" value="ECO:0007669"/>
    <property type="project" value="InterPro"/>
</dbReference>
<organism evidence="1 2">
    <name type="scientific">Dorcoceras hygrometricum</name>
    <dbReference type="NCBI Taxonomy" id="472368"/>
    <lineage>
        <taxon>Eukaryota</taxon>
        <taxon>Viridiplantae</taxon>
        <taxon>Streptophyta</taxon>
        <taxon>Embryophyta</taxon>
        <taxon>Tracheophyta</taxon>
        <taxon>Spermatophyta</taxon>
        <taxon>Magnoliopsida</taxon>
        <taxon>eudicotyledons</taxon>
        <taxon>Gunneridae</taxon>
        <taxon>Pentapetalae</taxon>
        <taxon>asterids</taxon>
        <taxon>lamiids</taxon>
        <taxon>Lamiales</taxon>
        <taxon>Gesneriaceae</taxon>
        <taxon>Didymocarpoideae</taxon>
        <taxon>Trichosporeae</taxon>
        <taxon>Loxocarpinae</taxon>
        <taxon>Dorcoceras</taxon>
    </lineage>
</organism>
<dbReference type="OrthoDB" id="899310at2759"/>
<dbReference type="GO" id="GO:0048367">
    <property type="term" value="P:shoot system development"/>
    <property type="evidence" value="ECO:0007669"/>
    <property type="project" value="InterPro"/>
</dbReference>
<sequence>MANFHARSNSFPSSSHPVMAEIQDQLYRLKGLEATSTSDKSAFSNLATLVNLQEALKNLIQIPTIRQALSYNQFGTRINEILEGSLRLVDLCGFSREVVCLTKESLQELESSIRRNRGETATANDVKSYLASRKNINKVVNKYIRNLKSFNQNSTALLEEDNDLKTIIKVLKEMEAISTSVLKSVLLLLCGVNERSKQRNWVLLSKFTPKTDQLCSGTYEESGSVDLFNLHNIRGSMKCTDNLAVQKILKKLKESEMTIHELEDGLEALFRSLVKTRVSLLNILSDN</sequence>
<dbReference type="EMBL" id="KV016225">
    <property type="protein sequence ID" value="KZV20094.1"/>
    <property type="molecule type" value="Genomic_DNA"/>
</dbReference>
<gene>
    <name evidence="1" type="ORF">F511_00951</name>
</gene>
<accession>A0A2Z7ALV6</accession>